<evidence type="ECO:0000259" key="14">
    <source>
        <dbReference type="Pfam" id="PF02709"/>
    </source>
</evidence>
<evidence type="ECO:0000313" key="17">
    <source>
        <dbReference type="Proteomes" id="UP001186944"/>
    </source>
</evidence>
<evidence type="ECO:0000256" key="4">
    <source>
        <dbReference type="ARBA" id="ARBA00010617"/>
    </source>
</evidence>
<dbReference type="InterPro" id="IPR029044">
    <property type="entry name" value="Nucleotide-diphossugar_trans"/>
</dbReference>
<evidence type="ECO:0000256" key="12">
    <source>
        <dbReference type="PIRSR" id="PIRSR602401-1"/>
    </source>
</evidence>
<protein>
    <submittedName>
        <fullName evidence="16">Uncharacterized protein</fullName>
    </submittedName>
</protein>
<dbReference type="PRINTS" id="PR00385">
    <property type="entry name" value="P450"/>
</dbReference>
<dbReference type="InterPro" id="IPR036396">
    <property type="entry name" value="Cyt_P450_sf"/>
</dbReference>
<evidence type="ECO:0000256" key="8">
    <source>
        <dbReference type="ARBA" id="ARBA00022968"/>
    </source>
</evidence>
<evidence type="ECO:0000313" key="16">
    <source>
        <dbReference type="EMBL" id="KAK3097752.1"/>
    </source>
</evidence>
<keyword evidence="5" id="KW-0328">Glycosyltransferase</keyword>
<dbReference type="CDD" id="cd00899">
    <property type="entry name" value="b4GalT"/>
    <property type="match status" value="1"/>
</dbReference>
<evidence type="ECO:0000256" key="3">
    <source>
        <dbReference type="ARBA" id="ARBA00005735"/>
    </source>
</evidence>
<dbReference type="Pfam" id="PF13733">
    <property type="entry name" value="Glyco_transf_7N"/>
    <property type="match status" value="1"/>
</dbReference>
<dbReference type="InterPro" id="IPR002401">
    <property type="entry name" value="Cyt_P450_E_grp-I"/>
</dbReference>
<reference evidence="16" key="1">
    <citation type="submission" date="2019-08" db="EMBL/GenBank/DDBJ databases">
        <title>The improved chromosome-level genome for the pearl oyster Pinctada fucata martensii using PacBio sequencing and Hi-C.</title>
        <authorList>
            <person name="Zheng Z."/>
        </authorList>
    </citation>
    <scope>NUCLEOTIDE SEQUENCE</scope>
    <source>
        <strain evidence="16">ZZ-2019</strain>
        <tissue evidence="16">Adductor muscle</tissue>
    </source>
</reference>
<comment type="similarity">
    <text evidence="3">Belongs to the glycosyltransferase 7 family.</text>
</comment>
<comment type="subcellular location">
    <subcellularLocation>
        <location evidence="1">Membrane</location>
        <topology evidence="1">Single-pass type II membrane protein</topology>
    </subcellularLocation>
</comment>
<dbReference type="PANTHER" id="PTHR19300:SF57">
    <property type="entry name" value="BETA-1,4-N-ACETYLGALACTOSAMINYLTRANSFERASE"/>
    <property type="match status" value="1"/>
</dbReference>
<comment type="cofactor">
    <cofactor evidence="12">
        <name>heme</name>
        <dbReference type="ChEBI" id="CHEBI:30413"/>
    </cofactor>
</comment>
<evidence type="ECO:0000256" key="13">
    <source>
        <dbReference type="RuleBase" id="RU000461"/>
    </source>
</evidence>
<keyword evidence="12 13" id="KW-0349">Heme</keyword>
<comment type="caution">
    <text evidence="16">The sequence shown here is derived from an EMBL/GenBank/DDBJ whole genome shotgun (WGS) entry which is preliminary data.</text>
</comment>
<dbReference type="Gene3D" id="3.90.550.10">
    <property type="entry name" value="Spore Coat Polysaccharide Biosynthesis Protein SpsA, Chain A"/>
    <property type="match status" value="1"/>
</dbReference>
<keyword evidence="13" id="KW-0560">Oxidoreductase</keyword>
<dbReference type="InterPro" id="IPR027995">
    <property type="entry name" value="Galactosyl_T_N"/>
</dbReference>
<dbReference type="GO" id="GO:0005794">
    <property type="term" value="C:Golgi apparatus"/>
    <property type="evidence" value="ECO:0007669"/>
    <property type="project" value="TreeGrafter"/>
</dbReference>
<dbReference type="GO" id="GO:0006688">
    <property type="term" value="P:glycosphingolipid biosynthetic process"/>
    <property type="evidence" value="ECO:0007669"/>
    <property type="project" value="TreeGrafter"/>
</dbReference>
<evidence type="ECO:0000256" key="9">
    <source>
        <dbReference type="ARBA" id="ARBA00022989"/>
    </source>
</evidence>
<evidence type="ECO:0000256" key="10">
    <source>
        <dbReference type="ARBA" id="ARBA00023136"/>
    </source>
</evidence>
<gene>
    <name evidence="16" type="ORF">FSP39_012812</name>
</gene>
<keyword evidence="12 13" id="KW-0408">Iron</keyword>
<dbReference type="GO" id="GO:0033842">
    <property type="term" value="F:N-acetyl-beta-glucosaminyl-derivative 4-beta-N-acetylgalactosaminyltransferase activity"/>
    <property type="evidence" value="ECO:0007669"/>
    <property type="project" value="TreeGrafter"/>
</dbReference>
<proteinExistence type="inferred from homology"/>
<dbReference type="GO" id="GO:0008378">
    <property type="term" value="F:galactosyltransferase activity"/>
    <property type="evidence" value="ECO:0007669"/>
    <property type="project" value="TreeGrafter"/>
</dbReference>
<keyword evidence="9" id="KW-1133">Transmembrane helix</keyword>
<dbReference type="PANTHER" id="PTHR19300">
    <property type="entry name" value="BETA-1,4-GALACTOSYLTRANSFERASE"/>
    <property type="match status" value="1"/>
</dbReference>
<dbReference type="InterPro" id="IPR017972">
    <property type="entry name" value="Cyt_P450_CS"/>
</dbReference>
<dbReference type="Proteomes" id="UP001186944">
    <property type="component" value="Unassembled WGS sequence"/>
</dbReference>
<dbReference type="GO" id="GO:0020037">
    <property type="term" value="F:heme binding"/>
    <property type="evidence" value="ECO:0007669"/>
    <property type="project" value="InterPro"/>
</dbReference>
<dbReference type="InterPro" id="IPR027791">
    <property type="entry name" value="Galactosyl_T_C"/>
</dbReference>
<comment type="pathway">
    <text evidence="2">Protein modification; protein glycosylation.</text>
</comment>
<dbReference type="GO" id="GO:0004497">
    <property type="term" value="F:monooxygenase activity"/>
    <property type="evidence" value="ECO:0007669"/>
    <property type="project" value="UniProtKB-KW"/>
</dbReference>
<evidence type="ECO:0000256" key="6">
    <source>
        <dbReference type="ARBA" id="ARBA00022679"/>
    </source>
</evidence>
<keyword evidence="7" id="KW-0812">Transmembrane</keyword>
<feature type="binding site" description="axial binding residue" evidence="12">
    <location>
        <position position="470"/>
    </location>
    <ligand>
        <name>heme</name>
        <dbReference type="ChEBI" id="CHEBI:30413"/>
    </ligand>
    <ligandPart>
        <name>Fe</name>
        <dbReference type="ChEBI" id="CHEBI:18248"/>
    </ligandPart>
</feature>
<evidence type="ECO:0000256" key="5">
    <source>
        <dbReference type="ARBA" id="ARBA00022676"/>
    </source>
</evidence>
<dbReference type="EMBL" id="VSWD01000007">
    <property type="protein sequence ID" value="KAK3097752.1"/>
    <property type="molecule type" value="Genomic_DNA"/>
</dbReference>
<evidence type="ECO:0000256" key="2">
    <source>
        <dbReference type="ARBA" id="ARBA00004922"/>
    </source>
</evidence>
<evidence type="ECO:0000256" key="1">
    <source>
        <dbReference type="ARBA" id="ARBA00004606"/>
    </source>
</evidence>
<keyword evidence="11" id="KW-0325">Glycoprotein</keyword>
<dbReference type="SUPFAM" id="SSF53448">
    <property type="entry name" value="Nucleotide-diphospho-sugar transferases"/>
    <property type="match status" value="1"/>
</dbReference>
<keyword evidence="10" id="KW-0472">Membrane</keyword>
<dbReference type="GO" id="GO:0016020">
    <property type="term" value="C:membrane"/>
    <property type="evidence" value="ECO:0007669"/>
    <property type="project" value="UniProtKB-SubCell"/>
</dbReference>
<dbReference type="PROSITE" id="PS00086">
    <property type="entry name" value="CYTOCHROME_P450"/>
    <property type="match status" value="1"/>
</dbReference>
<name>A0AA89C0Q5_PINIB</name>
<feature type="domain" description="Galactosyltransferase N-terminal" evidence="15">
    <location>
        <begin position="2"/>
        <end position="104"/>
    </location>
</feature>
<dbReference type="Pfam" id="PF00067">
    <property type="entry name" value="p450"/>
    <property type="match status" value="1"/>
</dbReference>
<dbReference type="SUPFAM" id="SSF48264">
    <property type="entry name" value="Cytochrome P450"/>
    <property type="match status" value="1"/>
</dbReference>
<dbReference type="AlphaFoldDB" id="A0AA89C0Q5"/>
<dbReference type="GO" id="GO:0005975">
    <property type="term" value="P:carbohydrate metabolic process"/>
    <property type="evidence" value="ECO:0007669"/>
    <property type="project" value="InterPro"/>
</dbReference>
<accession>A0AA89C0Q5</accession>
<keyword evidence="6" id="KW-0808">Transferase</keyword>
<feature type="domain" description="Galactosyltransferase C-terminal" evidence="14">
    <location>
        <begin position="108"/>
        <end position="178"/>
    </location>
</feature>
<dbReference type="Pfam" id="PF02709">
    <property type="entry name" value="Glyco_transf_7C"/>
    <property type="match status" value="1"/>
</dbReference>
<dbReference type="PRINTS" id="PR00463">
    <property type="entry name" value="EP450I"/>
</dbReference>
<sequence length="524" mass="60853">MLEPGGRYRPSGCTARHRVAIIIPFRDRDIHLKLFLNNIHAMLQRQQLDYAIYVVDLERNIPFNRALLLNAGYLEAKKTYDYQCYVFHDVDLIPENDHNLYSCPEHPRHMSVAIDKWNYKLPYMSIFGGVVAMSEEQIQQVNGFSNIFFGWGGEDDDMFQRWFNAQIYSEFMIKLRRFNLLETASQRSKYDGINSLRYKVLKKNYNKLYTYILISVNQTEIMLDKDFVWIVMNIKKFTDFMKAGNPFDVLPWMRFILPKKYRLFCEILENGKAALDKKMKNIKQTYSKNDLRHTFDALITSTYEISEEEKLRVGLTDNLILAIAGDLIGAGFDTTATTLRWGLLLLASNPNVQEKAQREVDEVLGYGRRPSLTDKSRLPFTEAITLEVLRMGSTAPLSVPHSALEDTEIYGYTIPKDTVILFNLYSSNFDEQLWDSPYRFKPGRFLDRKGEIMREKAESVVSFGVGRRRCIGESVARMNIFMLLSSLLQRCKIIKPPEEEYDFKGKLTLTYAPAPFKVKIEARG</sequence>
<evidence type="ECO:0000256" key="7">
    <source>
        <dbReference type="ARBA" id="ARBA00022692"/>
    </source>
</evidence>
<organism evidence="16 17">
    <name type="scientific">Pinctada imbricata</name>
    <name type="common">Atlantic pearl-oyster</name>
    <name type="synonym">Pinctada martensii</name>
    <dbReference type="NCBI Taxonomy" id="66713"/>
    <lineage>
        <taxon>Eukaryota</taxon>
        <taxon>Metazoa</taxon>
        <taxon>Spiralia</taxon>
        <taxon>Lophotrochozoa</taxon>
        <taxon>Mollusca</taxon>
        <taxon>Bivalvia</taxon>
        <taxon>Autobranchia</taxon>
        <taxon>Pteriomorphia</taxon>
        <taxon>Pterioida</taxon>
        <taxon>Pterioidea</taxon>
        <taxon>Pteriidae</taxon>
        <taxon>Pinctada</taxon>
    </lineage>
</organism>
<dbReference type="GO" id="GO:0016705">
    <property type="term" value="F:oxidoreductase activity, acting on paired donors, with incorporation or reduction of molecular oxygen"/>
    <property type="evidence" value="ECO:0007669"/>
    <property type="project" value="InterPro"/>
</dbReference>
<comment type="similarity">
    <text evidence="4 13">Belongs to the cytochrome P450 family.</text>
</comment>
<evidence type="ECO:0000256" key="11">
    <source>
        <dbReference type="ARBA" id="ARBA00023180"/>
    </source>
</evidence>
<evidence type="ECO:0000259" key="15">
    <source>
        <dbReference type="Pfam" id="PF13733"/>
    </source>
</evidence>
<keyword evidence="17" id="KW-1185">Reference proteome</keyword>
<keyword evidence="12 13" id="KW-0479">Metal-binding</keyword>
<dbReference type="GO" id="GO:0005506">
    <property type="term" value="F:iron ion binding"/>
    <property type="evidence" value="ECO:0007669"/>
    <property type="project" value="InterPro"/>
</dbReference>
<dbReference type="Gene3D" id="1.10.630.10">
    <property type="entry name" value="Cytochrome P450"/>
    <property type="match status" value="1"/>
</dbReference>
<dbReference type="InterPro" id="IPR003859">
    <property type="entry name" value="Galactosyl_T"/>
</dbReference>
<dbReference type="InterPro" id="IPR001128">
    <property type="entry name" value="Cyt_P450"/>
</dbReference>
<keyword evidence="8" id="KW-0735">Signal-anchor</keyword>
<keyword evidence="13" id="KW-0503">Monooxygenase</keyword>